<reference evidence="2 3" key="1">
    <citation type="submission" date="2024-03" db="EMBL/GenBank/DDBJ databases">
        <title>A high-quality draft genome sequence of Diaporthe vaccinii, a causative agent of upright dieback and viscid rot disease in cranberry plants.</title>
        <authorList>
            <person name="Sarrasin M."/>
            <person name="Lang B.F."/>
            <person name="Burger G."/>
        </authorList>
    </citation>
    <scope>NUCLEOTIDE SEQUENCE [LARGE SCALE GENOMIC DNA]</scope>
    <source>
        <strain evidence="2 3">IS7</strain>
    </source>
</reference>
<proteinExistence type="predicted"/>
<dbReference type="Proteomes" id="UP001600888">
    <property type="component" value="Unassembled WGS sequence"/>
</dbReference>
<dbReference type="Pfam" id="PF01593">
    <property type="entry name" value="Amino_oxidase"/>
    <property type="match status" value="1"/>
</dbReference>
<protein>
    <recommendedName>
        <fullName evidence="1">Amine oxidase domain-containing protein</fullName>
    </recommendedName>
</protein>
<keyword evidence="3" id="KW-1185">Reference proteome</keyword>
<gene>
    <name evidence="2" type="ORF">FJTKL_01036</name>
</gene>
<evidence type="ECO:0000313" key="2">
    <source>
        <dbReference type="EMBL" id="KAL2276274.1"/>
    </source>
</evidence>
<dbReference type="Gene3D" id="3.90.660.10">
    <property type="match status" value="1"/>
</dbReference>
<accession>A0ABR4E1H6</accession>
<dbReference type="Gene3D" id="3.50.50.60">
    <property type="entry name" value="FAD/NAD(P)-binding domain"/>
    <property type="match status" value="1"/>
</dbReference>
<sequence>MFLKTEGYEQFAYSHRSVTMASYTFEIQLAAKSLDRIFPRGGSLDLVEAGASQVFPTDELVEGSAFCSFGPTQKSQFLSNMQAPDRDGEVCFAGEQVSFTRRWIQGAFEAALRCVQQIWDMAVAPKAQ</sequence>
<dbReference type="InterPro" id="IPR036188">
    <property type="entry name" value="FAD/NAD-bd_sf"/>
</dbReference>
<evidence type="ECO:0000313" key="3">
    <source>
        <dbReference type="Proteomes" id="UP001600888"/>
    </source>
</evidence>
<organism evidence="2 3">
    <name type="scientific">Diaporthe vaccinii</name>
    <dbReference type="NCBI Taxonomy" id="105482"/>
    <lineage>
        <taxon>Eukaryota</taxon>
        <taxon>Fungi</taxon>
        <taxon>Dikarya</taxon>
        <taxon>Ascomycota</taxon>
        <taxon>Pezizomycotina</taxon>
        <taxon>Sordariomycetes</taxon>
        <taxon>Sordariomycetidae</taxon>
        <taxon>Diaporthales</taxon>
        <taxon>Diaporthaceae</taxon>
        <taxon>Diaporthe</taxon>
        <taxon>Diaporthe eres species complex</taxon>
    </lineage>
</organism>
<dbReference type="EMBL" id="JBAWTH010000119">
    <property type="protein sequence ID" value="KAL2276274.1"/>
    <property type="molecule type" value="Genomic_DNA"/>
</dbReference>
<feature type="domain" description="Amine oxidase" evidence="1">
    <location>
        <begin position="48"/>
        <end position="118"/>
    </location>
</feature>
<name>A0ABR4E1H6_9PEZI</name>
<dbReference type="InterPro" id="IPR002937">
    <property type="entry name" value="Amino_oxidase"/>
</dbReference>
<comment type="caution">
    <text evidence="2">The sequence shown here is derived from an EMBL/GenBank/DDBJ whole genome shotgun (WGS) entry which is preliminary data.</text>
</comment>
<evidence type="ECO:0000259" key="1">
    <source>
        <dbReference type="Pfam" id="PF01593"/>
    </source>
</evidence>